<gene>
    <name evidence="7" type="primary">deoC</name>
    <name evidence="8" type="ORF">GCM10011511_30070</name>
</gene>
<comment type="catalytic activity">
    <reaction evidence="5 7">
        <text>2-deoxy-D-ribose 5-phosphate = D-glyceraldehyde 3-phosphate + acetaldehyde</text>
        <dbReference type="Rhea" id="RHEA:12821"/>
        <dbReference type="ChEBI" id="CHEBI:15343"/>
        <dbReference type="ChEBI" id="CHEBI:59776"/>
        <dbReference type="ChEBI" id="CHEBI:62877"/>
        <dbReference type="EC" id="4.1.2.4"/>
    </reaction>
</comment>
<dbReference type="GO" id="GO:0009264">
    <property type="term" value="P:deoxyribonucleotide catabolic process"/>
    <property type="evidence" value="ECO:0007669"/>
    <property type="project" value="UniProtKB-UniRule"/>
</dbReference>
<reference evidence="8" key="1">
    <citation type="journal article" date="2014" name="Int. J. Syst. Evol. Microbiol.">
        <title>Complete genome sequence of Corynebacterium casei LMG S-19264T (=DSM 44701T), isolated from a smear-ripened cheese.</title>
        <authorList>
            <consortium name="US DOE Joint Genome Institute (JGI-PGF)"/>
            <person name="Walter F."/>
            <person name="Albersmeier A."/>
            <person name="Kalinowski J."/>
            <person name="Ruckert C."/>
        </authorList>
    </citation>
    <scope>NUCLEOTIDE SEQUENCE</scope>
    <source>
        <strain evidence="8">CGMCC 1.15448</strain>
    </source>
</reference>
<evidence type="ECO:0000256" key="2">
    <source>
        <dbReference type="ARBA" id="ARBA00022490"/>
    </source>
</evidence>
<dbReference type="UniPathway" id="UPA00002">
    <property type="reaction ID" value="UER00468"/>
</dbReference>
<comment type="subcellular location">
    <subcellularLocation>
        <location evidence="7">Cytoplasm</location>
    </subcellularLocation>
</comment>
<comment type="caution">
    <text evidence="8">The sequence shown here is derived from an EMBL/GenBank/DDBJ whole genome shotgun (WGS) entry which is preliminary data.</text>
</comment>
<dbReference type="InterPro" id="IPR028581">
    <property type="entry name" value="DeoC_typeI"/>
</dbReference>
<keyword evidence="9" id="KW-1185">Reference proteome</keyword>
<reference evidence="8" key="2">
    <citation type="submission" date="2020-09" db="EMBL/GenBank/DDBJ databases">
        <authorList>
            <person name="Sun Q."/>
            <person name="Zhou Y."/>
        </authorList>
    </citation>
    <scope>NUCLEOTIDE SEQUENCE</scope>
    <source>
        <strain evidence="8">CGMCC 1.15448</strain>
    </source>
</reference>
<dbReference type="GO" id="GO:0016052">
    <property type="term" value="P:carbohydrate catabolic process"/>
    <property type="evidence" value="ECO:0007669"/>
    <property type="project" value="TreeGrafter"/>
</dbReference>
<dbReference type="PIRSF" id="PIRSF001357">
    <property type="entry name" value="DeoC"/>
    <property type="match status" value="1"/>
</dbReference>
<dbReference type="Proteomes" id="UP000607559">
    <property type="component" value="Unassembled WGS sequence"/>
</dbReference>
<evidence type="ECO:0000256" key="4">
    <source>
        <dbReference type="ARBA" id="ARBA00023270"/>
    </source>
</evidence>
<dbReference type="InterPro" id="IPR002915">
    <property type="entry name" value="DeoC/FbaB/LacD_aldolase"/>
</dbReference>
<organism evidence="8 9">
    <name type="scientific">Puia dinghuensis</name>
    <dbReference type="NCBI Taxonomy" id="1792502"/>
    <lineage>
        <taxon>Bacteria</taxon>
        <taxon>Pseudomonadati</taxon>
        <taxon>Bacteroidota</taxon>
        <taxon>Chitinophagia</taxon>
        <taxon>Chitinophagales</taxon>
        <taxon>Chitinophagaceae</taxon>
        <taxon>Puia</taxon>
    </lineage>
</organism>
<dbReference type="GO" id="GO:0006018">
    <property type="term" value="P:2-deoxyribose 1-phosphate catabolic process"/>
    <property type="evidence" value="ECO:0007669"/>
    <property type="project" value="UniProtKB-UniRule"/>
</dbReference>
<keyword evidence="2 7" id="KW-0963">Cytoplasm</keyword>
<evidence type="ECO:0000313" key="9">
    <source>
        <dbReference type="Proteomes" id="UP000607559"/>
    </source>
</evidence>
<dbReference type="EMBL" id="BMJC01000003">
    <property type="protein sequence ID" value="GGB04750.1"/>
    <property type="molecule type" value="Genomic_DNA"/>
</dbReference>
<feature type="active site" description="Proton donor/acceptor" evidence="7">
    <location>
        <position position="191"/>
    </location>
</feature>
<dbReference type="EC" id="4.1.2.4" evidence="7"/>
<dbReference type="Pfam" id="PF01791">
    <property type="entry name" value="DeoC"/>
    <property type="match status" value="1"/>
</dbReference>
<comment type="pathway">
    <text evidence="7">Carbohydrate degradation; 2-deoxy-D-ribose 1-phosphate degradation; D-glyceraldehyde 3-phosphate and acetaldehyde from 2-deoxy-alpha-D-ribose 1-phosphate: step 2/2.</text>
</comment>
<comment type="function">
    <text evidence="6 7">Catalyzes a reversible aldol reaction between acetaldehyde and D-glyceraldehyde 3-phosphate to generate 2-deoxy-D-ribose 5-phosphate.</text>
</comment>
<evidence type="ECO:0000256" key="7">
    <source>
        <dbReference type="HAMAP-Rule" id="MF_00114"/>
    </source>
</evidence>
<evidence type="ECO:0000313" key="8">
    <source>
        <dbReference type="EMBL" id="GGB04750.1"/>
    </source>
</evidence>
<keyword evidence="3 7" id="KW-0456">Lyase</keyword>
<proteinExistence type="inferred from homology"/>
<dbReference type="SMART" id="SM01133">
    <property type="entry name" value="DeoC"/>
    <property type="match status" value="1"/>
</dbReference>
<dbReference type="HAMAP" id="MF_00114">
    <property type="entry name" value="DeoC_type1"/>
    <property type="match status" value="1"/>
</dbReference>
<dbReference type="InterPro" id="IPR011343">
    <property type="entry name" value="DeoC"/>
</dbReference>
<feature type="active site" description="Schiff-base intermediate with acetaldehyde" evidence="7">
    <location>
        <position position="162"/>
    </location>
</feature>
<dbReference type="InterPro" id="IPR013785">
    <property type="entry name" value="Aldolase_TIM"/>
</dbReference>
<evidence type="ECO:0000256" key="1">
    <source>
        <dbReference type="ARBA" id="ARBA00010936"/>
    </source>
</evidence>
<name>A0A8J2XU38_9BACT</name>
<protein>
    <recommendedName>
        <fullName evidence="7">Deoxyribose-phosphate aldolase</fullName>
        <shortName evidence="7">DERA</shortName>
        <ecNumber evidence="7">4.1.2.4</ecNumber>
    </recommendedName>
    <alternativeName>
        <fullName evidence="7">2-deoxy-D-ribose 5-phosphate aldolase</fullName>
    </alternativeName>
    <alternativeName>
        <fullName evidence="7">Phosphodeoxyriboaldolase</fullName>
        <shortName evidence="7">Deoxyriboaldolase</shortName>
    </alternativeName>
</protein>
<accession>A0A8J2XU38</accession>
<dbReference type="SUPFAM" id="SSF51569">
    <property type="entry name" value="Aldolase"/>
    <property type="match status" value="1"/>
</dbReference>
<sequence length="231" mass="24392">MSMLAHYIDHTILKPTTSHIDINKICQEAVEYGFAAVCVPPPMVSFAVRELQDAAEVERSIAAVKVATVIGFPFGYSVTAAKLAEVEQAITDGADELDVVINLIALKAGDWAALEAEMRVLTARIHAAGKIIKVIIETGVLTDEEIVACCEHYSRIGVDFLKTSTGYAEKGATVEAVKLMRAHLPAGVRIKASGGIRTAALAQQLIDAGADRLGCSASVEIIKGEGLAGGY</sequence>
<comment type="similarity">
    <text evidence="1 7">Belongs to the DeoC/FbaB aldolase family. DeoC type 1 subfamily.</text>
</comment>
<evidence type="ECO:0000256" key="6">
    <source>
        <dbReference type="ARBA" id="ARBA00056337"/>
    </source>
</evidence>
<evidence type="ECO:0000256" key="5">
    <source>
        <dbReference type="ARBA" id="ARBA00048791"/>
    </source>
</evidence>
<feature type="active site" description="Proton donor/acceptor" evidence="7">
    <location>
        <position position="98"/>
    </location>
</feature>
<dbReference type="FunFam" id="3.20.20.70:FF:000044">
    <property type="entry name" value="Deoxyribose-phosphate aldolase"/>
    <property type="match status" value="1"/>
</dbReference>
<keyword evidence="4 7" id="KW-0704">Schiff base</keyword>
<dbReference type="GO" id="GO:0004139">
    <property type="term" value="F:deoxyribose-phosphate aldolase activity"/>
    <property type="evidence" value="ECO:0007669"/>
    <property type="project" value="UniProtKB-UniRule"/>
</dbReference>
<dbReference type="NCBIfam" id="TIGR00126">
    <property type="entry name" value="deoC"/>
    <property type="match status" value="1"/>
</dbReference>
<dbReference type="PANTHER" id="PTHR10889">
    <property type="entry name" value="DEOXYRIBOSE-PHOSPHATE ALDOLASE"/>
    <property type="match status" value="1"/>
</dbReference>
<dbReference type="GO" id="GO:0005737">
    <property type="term" value="C:cytoplasm"/>
    <property type="evidence" value="ECO:0007669"/>
    <property type="project" value="UniProtKB-SubCell"/>
</dbReference>
<evidence type="ECO:0000256" key="3">
    <source>
        <dbReference type="ARBA" id="ARBA00023239"/>
    </source>
</evidence>
<dbReference type="CDD" id="cd00959">
    <property type="entry name" value="DeoC"/>
    <property type="match status" value="1"/>
</dbReference>
<dbReference type="Gene3D" id="3.20.20.70">
    <property type="entry name" value="Aldolase class I"/>
    <property type="match status" value="1"/>
</dbReference>
<dbReference type="AlphaFoldDB" id="A0A8J2XU38"/>
<dbReference type="PANTHER" id="PTHR10889:SF1">
    <property type="entry name" value="DEOXYRIBOSE-PHOSPHATE ALDOLASE"/>
    <property type="match status" value="1"/>
</dbReference>